<dbReference type="GO" id="GO:0003729">
    <property type="term" value="F:mRNA binding"/>
    <property type="evidence" value="ECO:0007669"/>
    <property type="project" value="InterPro"/>
</dbReference>
<evidence type="ECO:0000256" key="1">
    <source>
        <dbReference type="ARBA" id="ARBA00005655"/>
    </source>
</evidence>
<evidence type="ECO:0008006" key="4">
    <source>
        <dbReference type="Google" id="ProtNLM"/>
    </source>
</evidence>
<dbReference type="Pfam" id="PF03194">
    <property type="entry name" value="LUC7"/>
    <property type="match status" value="1"/>
</dbReference>
<dbReference type="GO" id="GO:0005685">
    <property type="term" value="C:U1 snRNP"/>
    <property type="evidence" value="ECO:0007669"/>
    <property type="project" value="InterPro"/>
</dbReference>
<proteinExistence type="inferred from homology"/>
<organism evidence="2 3">
    <name type="scientific">Absidia repens</name>
    <dbReference type="NCBI Taxonomy" id="90262"/>
    <lineage>
        <taxon>Eukaryota</taxon>
        <taxon>Fungi</taxon>
        <taxon>Fungi incertae sedis</taxon>
        <taxon>Mucoromycota</taxon>
        <taxon>Mucoromycotina</taxon>
        <taxon>Mucoromycetes</taxon>
        <taxon>Mucorales</taxon>
        <taxon>Cunninghamellaceae</taxon>
        <taxon>Absidia</taxon>
    </lineage>
</organism>
<dbReference type="InterPro" id="IPR004882">
    <property type="entry name" value="Luc7-rel"/>
</dbReference>
<reference evidence="2 3" key="1">
    <citation type="submission" date="2016-07" db="EMBL/GenBank/DDBJ databases">
        <title>Pervasive Adenine N6-methylation of Active Genes in Fungi.</title>
        <authorList>
            <consortium name="DOE Joint Genome Institute"/>
            <person name="Mondo S.J."/>
            <person name="Dannebaum R.O."/>
            <person name="Kuo R.C."/>
            <person name="Labutti K."/>
            <person name="Haridas S."/>
            <person name="Kuo A."/>
            <person name="Salamov A."/>
            <person name="Ahrendt S.R."/>
            <person name="Lipzen A."/>
            <person name="Sullivan W."/>
            <person name="Andreopoulos W.B."/>
            <person name="Clum A."/>
            <person name="Lindquist E."/>
            <person name="Daum C."/>
            <person name="Ramamoorthy G.K."/>
            <person name="Gryganskyi A."/>
            <person name="Culley D."/>
            <person name="Magnuson J.K."/>
            <person name="James T.Y."/>
            <person name="O'Malley M.A."/>
            <person name="Stajich J.E."/>
            <person name="Spatafora J.W."/>
            <person name="Visel A."/>
            <person name="Grigoriev I.V."/>
        </authorList>
    </citation>
    <scope>NUCLEOTIDE SEQUENCE [LARGE SCALE GENOMIC DNA]</scope>
    <source>
        <strain evidence="2 3">NRRL 1336</strain>
    </source>
</reference>
<gene>
    <name evidence="2" type="ORF">BCR42DRAFT_165326</name>
</gene>
<sequence>MIPASNKSSTGTVSDICSDYLCGLCPYDLLRNTSGNQGPCPKLHSEEAKQLYDESLPTSPEISVINEHLRSLEEALSARDRKVKEAKLWLTPLTDDTDETKKIKDRIERYEHDISKYELRRDTPHQDIIAQHDIIKSQSRICERLQQSMQTSSATARHQRQVSICGVCGCYVDHGLSNERKSLHEKPGGVHDAYIKIASKVAEIKNAK</sequence>
<keyword evidence="3" id="KW-1185">Reference proteome</keyword>
<name>A0A1X2IVM3_9FUNG</name>
<evidence type="ECO:0000313" key="2">
    <source>
        <dbReference type="EMBL" id="ORZ22261.1"/>
    </source>
</evidence>
<dbReference type="PANTHER" id="PTHR12375">
    <property type="entry name" value="RNA-BINDING PROTEIN LUC7-RELATED"/>
    <property type="match status" value="1"/>
</dbReference>
<comment type="similarity">
    <text evidence="1">Belongs to the Luc7 family.</text>
</comment>
<dbReference type="OrthoDB" id="153872at2759"/>
<dbReference type="AlphaFoldDB" id="A0A1X2IVM3"/>
<accession>A0A1X2IVM3</accession>
<dbReference type="STRING" id="90262.A0A1X2IVM3"/>
<comment type="caution">
    <text evidence="2">The sequence shown here is derived from an EMBL/GenBank/DDBJ whole genome shotgun (WGS) entry which is preliminary data.</text>
</comment>
<dbReference type="EMBL" id="MCGE01000004">
    <property type="protein sequence ID" value="ORZ22261.1"/>
    <property type="molecule type" value="Genomic_DNA"/>
</dbReference>
<dbReference type="Proteomes" id="UP000193560">
    <property type="component" value="Unassembled WGS sequence"/>
</dbReference>
<evidence type="ECO:0000313" key="3">
    <source>
        <dbReference type="Proteomes" id="UP000193560"/>
    </source>
</evidence>
<protein>
    <recommendedName>
        <fullName evidence="4">LUC7-domain-containing protein</fullName>
    </recommendedName>
</protein>
<dbReference type="GO" id="GO:0006376">
    <property type="term" value="P:mRNA splice site recognition"/>
    <property type="evidence" value="ECO:0007669"/>
    <property type="project" value="InterPro"/>
</dbReference>